<keyword evidence="1" id="KW-0732">Signal</keyword>
<dbReference type="EMBL" id="JAAEDM010000066">
    <property type="protein sequence ID" value="MBR0673298.1"/>
    <property type="molecule type" value="Genomic_DNA"/>
</dbReference>
<evidence type="ECO:0008006" key="4">
    <source>
        <dbReference type="Google" id="ProtNLM"/>
    </source>
</evidence>
<protein>
    <recommendedName>
        <fullName evidence="4">Transcription elongation factor GreA/GreB C-terminal domain-containing protein</fullName>
    </recommendedName>
</protein>
<dbReference type="GO" id="GO:0003677">
    <property type="term" value="F:DNA binding"/>
    <property type="evidence" value="ECO:0007669"/>
    <property type="project" value="InterPro"/>
</dbReference>
<evidence type="ECO:0000313" key="2">
    <source>
        <dbReference type="EMBL" id="MBR0673298.1"/>
    </source>
</evidence>
<feature type="chain" id="PRO_5040943927" description="Transcription elongation factor GreA/GreB C-terminal domain-containing protein" evidence="1">
    <location>
        <begin position="21"/>
        <end position="180"/>
    </location>
</feature>
<comment type="caution">
    <text evidence="2">The sequence shown here is derived from an EMBL/GenBank/DDBJ whole genome shotgun (WGS) entry which is preliminary data.</text>
</comment>
<dbReference type="InterPro" id="IPR036953">
    <property type="entry name" value="GreA/GreB_C_sf"/>
</dbReference>
<dbReference type="RefSeq" id="WP_211863707.1">
    <property type="nucleotide sequence ID" value="NZ_JAAEDM010000066.1"/>
</dbReference>
<dbReference type="GO" id="GO:0032784">
    <property type="term" value="P:regulation of DNA-templated transcription elongation"/>
    <property type="evidence" value="ECO:0007669"/>
    <property type="project" value="InterPro"/>
</dbReference>
<name>A0A9X9X1L9_9PROT</name>
<organism evidence="2 3">
    <name type="scientific">Neoroseomonas soli</name>
    <dbReference type="NCBI Taxonomy" id="1081025"/>
    <lineage>
        <taxon>Bacteria</taxon>
        <taxon>Pseudomonadati</taxon>
        <taxon>Pseudomonadota</taxon>
        <taxon>Alphaproteobacteria</taxon>
        <taxon>Acetobacterales</taxon>
        <taxon>Acetobacteraceae</taxon>
        <taxon>Neoroseomonas</taxon>
    </lineage>
</organism>
<accession>A0A9X9X1L9</accession>
<dbReference type="AlphaFoldDB" id="A0A9X9X1L9"/>
<reference evidence="2" key="2">
    <citation type="journal article" date="2021" name="Syst. Appl. Microbiol.">
        <title>Roseomonas hellenica sp. nov., isolated from roots of wild-growing Alkanna tinctoria.</title>
        <authorList>
            <person name="Rat A."/>
            <person name="Naranjo H.D."/>
            <person name="Lebbe L."/>
            <person name="Cnockaert M."/>
            <person name="Krigas N."/>
            <person name="Grigoriadou K."/>
            <person name="Maloupa E."/>
            <person name="Willems A."/>
        </authorList>
    </citation>
    <scope>NUCLEOTIDE SEQUENCE</scope>
    <source>
        <strain evidence="2">LMG 31231</strain>
    </source>
</reference>
<sequence>MSLTVISICAVCGAAIAAQAEICFACRIAESATAARAMAGEVAPPGTCARPLLTVRDFARLERHARLEMRPDGPLARDLLALLDEARLVSTGALPRGVAALGSHVIFSAGEAEPQARVLMLPGPRAQAAWALPVNSPHGLALLGRRAGAEVTVPGEEGTPPERLRLLTAVNSTPAVPAHA</sequence>
<evidence type="ECO:0000256" key="1">
    <source>
        <dbReference type="SAM" id="SignalP"/>
    </source>
</evidence>
<dbReference type="Proteomes" id="UP001138751">
    <property type="component" value="Unassembled WGS sequence"/>
</dbReference>
<proteinExistence type="predicted"/>
<evidence type="ECO:0000313" key="3">
    <source>
        <dbReference type="Proteomes" id="UP001138751"/>
    </source>
</evidence>
<reference evidence="2" key="1">
    <citation type="submission" date="2020-01" db="EMBL/GenBank/DDBJ databases">
        <authorList>
            <person name="Rat A."/>
        </authorList>
    </citation>
    <scope>NUCLEOTIDE SEQUENCE</scope>
    <source>
        <strain evidence="2">LMG 31231</strain>
    </source>
</reference>
<gene>
    <name evidence="2" type="ORF">GXW76_19135</name>
</gene>
<keyword evidence="3" id="KW-1185">Reference proteome</keyword>
<feature type="signal peptide" evidence="1">
    <location>
        <begin position="1"/>
        <end position="20"/>
    </location>
</feature>
<dbReference type="Gene3D" id="3.10.50.30">
    <property type="entry name" value="Transcription elongation factor, GreA/GreB, C-terminal domain"/>
    <property type="match status" value="1"/>
</dbReference>